<dbReference type="InterPro" id="IPR008979">
    <property type="entry name" value="Galactose-bd-like_sf"/>
</dbReference>
<dbReference type="InterPro" id="IPR011429">
    <property type="entry name" value="Cyt_c_Planctomycete-type"/>
</dbReference>
<feature type="domain" description="Cytochrome c" evidence="7">
    <location>
        <begin position="20"/>
        <end position="114"/>
    </location>
</feature>
<dbReference type="RefSeq" id="WP_419187910.1">
    <property type="nucleotide sequence ID" value="NZ_CP036272.1"/>
</dbReference>
<reference evidence="8 9" key="1">
    <citation type="submission" date="2019-02" db="EMBL/GenBank/DDBJ databases">
        <title>Deep-cultivation of Planctomycetes and their phenomic and genomic characterization uncovers novel biology.</title>
        <authorList>
            <person name="Wiegand S."/>
            <person name="Jogler M."/>
            <person name="Boedeker C."/>
            <person name="Pinto D."/>
            <person name="Vollmers J."/>
            <person name="Rivas-Marin E."/>
            <person name="Kohn T."/>
            <person name="Peeters S.H."/>
            <person name="Heuer A."/>
            <person name="Rast P."/>
            <person name="Oberbeckmann S."/>
            <person name="Bunk B."/>
            <person name="Jeske O."/>
            <person name="Meyerdierks A."/>
            <person name="Storesund J.E."/>
            <person name="Kallscheuer N."/>
            <person name="Luecker S."/>
            <person name="Lage O.M."/>
            <person name="Pohl T."/>
            <person name="Merkel B.J."/>
            <person name="Hornburger P."/>
            <person name="Mueller R.-W."/>
            <person name="Bruemmer F."/>
            <person name="Labrenz M."/>
            <person name="Spormann A.M."/>
            <person name="Op den Camp H."/>
            <person name="Overmann J."/>
            <person name="Amann R."/>
            <person name="Jetten M.S.M."/>
            <person name="Mascher T."/>
            <person name="Medema M.H."/>
            <person name="Devos D.P."/>
            <person name="Kaster A.-K."/>
            <person name="Ovreas L."/>
            <person name="Rohde M."/>
            <person name="Galperin M.Y."/>
            <person name="Jogler C."/>
        </authorList>
    </citation>
    <scope>NUCLEOTIDE SEQUENCE [LARGE SCALE GENOMIC DNA]</scope>
    <source>
        <strain evidence="8 9">SV_7m_r</strain>
    </source>
</reference>
<feature type="signal peptide" evidence="6">
    <location>
        <begin position="1"/>
        <end position="23"/>
    </location>
</feature>
<dbReference type="InterPro" id="IPR036909">
    <property type="entry name" value="Cyt_c-like_dom_sf"/>
</dbReference>
<dbReference type="PANTHER" id="PTHR35889:SF3">
    <property type="entry name" value="F-BOX DOMAIN-CONTAINING PROTEIN"/>
    <property type="match status" value="1"/>
</dbReference>
<keyword evidence="6" id="KW-0732">Signal</keyword>
<keyword evidence="2 4" id="KW-0479">Metal-binding</keyword>
<keyword evidence="5" id="KW-0175">Coiled coil</keyword>
<dbReference type="Pfam" id="PF07587">
    <property type="entry name" value="PSD1"/>
    <property type="match status" value="1"/>
</dbReference>
<dbReference type="InterPro" id="IPR011444">
    <property type="entry name" value="DUF1549"/>
</dbReference>
<evidence type="ECO:0000313" key="8">
    <source>
        <dbReference type="EMBL" id="QDT57548.1"/>
    </source>
</evidence>
<dbReference type="PROSITE" id="PS51007">
    <property type="entry name" value="CYTC"/>
    <property type="match status" value="1"/>
</dbReference>
<dbReference type="Proteomes" id="UP000315003">
    <property type="component" value="Chromosome"/>
</dbReference>
<dbReference type="Pfam" id="PF07635">
    <property type="entry name" value="PSCyt1"/>
    <property type="match status" value="1"/>
</dbReference>
<organism evidence="8 9">
    <name type="scientific">Stieleria bergensis</name>
    <dbReference type="NCBI Taxonomy" id="2528025"/>
    <lineage>
        <taxon>Bacteria</taxon>
        <taxon>Pseudomonadati</taxon>
        <taxon>Planctomycetota</taxon>
        <taxon>Planctomycetia</taxon>
        <taxon>Pirellulales</taxon>
        <taxon>Pirellulaceae</taxon>
        <taxon>Stieleria</taxon>
    </lineage>
</organism>
<dbReference type="EMBL" id="CP036272">
    <property type="protein sequence ID" value="QDT57548.1"/>
    <property type="molecule type" value="Genomic_DNA"/>
</dbReference>
<protein>
    <submittedName>
        <fullName evidence="8">Planctomycete cytochrome C</fullName>
    </submittedName>
</protein>
<dbReference type="Pfam" id="PF07583">
    <property type="entry name" value="PSCyt2"/>
    <property type="match status" value="1"/>
</dbReference>
<dbReference type="InterPro" id="IPR009056">
    <property type="entry name" value="Cyt_c-like_dom"/>
</dbReference>
<name>A0A517SN44_9BACT</name>
<feature type="chain" id="PRO_5021909120" evidence="6">
    <location>
        <begin position="24"/>
        <end position="1003"/>
    </location>
</feature>
<evidence type="ECO:0000256" key="5">
    <source>
        <dbReference type="SAM" id="Coils"/>
    </source>
</evidence>
<accession>A0A517SN44</accession>
<dbReference type="InterPro" id="IPR022655">
    <property type="entry name" value="DUF1553"/>
</dbReference>
<dbReference type="GO" id="GO:0009055">
    <property type="term" value="F:electron transfer activity"/>
    <property type="evidence" value="ECO:0007669"/>
    <property type="project" value="InterPro"/>
</dbReference>
<dbReference type="AlphaFoldDB" id="A0A517SN44"/>
<evidence type="ECO:0000256" key="2">
    <source>
        <dbReference type="ARBA" id="ARBA00022723"/>
    </source>
</evidence>
<dbReference type="SUPFAM" id="SSF46626">
    <property type="entry name" value="Cytochrome c"/>
    <property type="match status" value="1"/>
</dbReference>
<gene>
    <name evidence="8" type="ORF">SV7mr_00300</name>
</gene>
<evidence type="ECO:0000259" key="7">
    <source>
        <dbReference type="PROSITE" id="PS51007"/>
    </source>
</evidence>
<evidence type="ECO:0000256" key="6">
    <source>
        <dbReference type="SAM" id="SignalP"/>
    </source>
</evidence>
<feature type="coiled-coil region" evidence="5">
    <location>
        <begin position="381"/>
        <end position="415"/>
    </location>
</feature>
<proteinExistence type="predicted"/>
<keyword evidence="9" id="KW-1185">Reference proteome</keyword>
<evidence type="ECO:0000256" key="3">
    <source>
        <dbReference type="ARBA" id="ARBA00023004"/>
    </source>
</evidence>
<dbReference type="Gene3D" id="2.60.120.260">
    <property type="entry name" value="Galactose-binding domain-like"/>
    <property type="match status" value="1"/>
</dbReference>
<dbReference type="GO" id="GO:0046872">
    <property type="term" value="F:metal ion binding"/>
    <property type="evidence" value="ECO:0007669"/>
    <property type="project" value="UniProtKB-KW"/>
</dbReference>
<dbReference type="SUPFAM" id="SSF49785">
    <property type="entry name" value="Galactose-binding domain-like"/>
    <property type="match status" value="1"/>
</dbReference>
<evidence type="ECO:0000256" key="4">
    <source>
        <dbReference type="PROSITE-ProRule" id="PRU00433"/>
    </source>
</evidence>
<keyword evidence="1 4" id="KW-0349">Heme</keyword>
<evidence type="ECO:0000313" key="9">
    <source>
        <dbReference type="Proteomes" id="UP000315003"/>
    </source>
</evidence>
<dbReference type="PANTHER" id="PTHR35889">
    <property type="entry name" value="CYCLOINULO-OLIGOSACCHARIDE FRUCTANOTRANSFERASE-RELATED"/>
    <property type="match status" value="1"/>
</dbReference>
<evidence type="ECO:0000256" key="1">
    <source>
        <dbReference type="ARBA" id="ARBA00022617"/>
    </source>
</evidence>
<dbReference type="GO" id="GO:0020037">
    <property type="term" value="F:heme binding"/>
    <property type="evidence" value="ECO:0007669"/>
    <property type="project" value="InterPro"/>
</dbReference>
<sequence length="1003" mass="113562" precursor="true">MMDFFKLGVLLLCVAGFAMKSVAADDQFFEQEVAPILQQRCLSCHNENESKGDFSLHSAARALEDDYIVAGDAAGSHLLQVVTPDDGKAEMPKDGSPLTAEQIAVLTKWIDQGADWPTDFVLTEAVVSDFDWWSYRPLQSVAVPTFDDPESRFWVKTPVDAFVLRQLQQRGLTASPPADRRTLIRRLSYDLIGLPPTPAEVQAFCESDDPAAYEKLVDRLLESKHYGERWARHWLDVVKYADTCGYDKDKLRHNAWPYRDYVIRSLNQDKPYGQFIQEQIAGDALFPGQPDGIIGLGFLAAGPWDFIGHVEVSEAKIDGKVARNLDRDDMVCNTINTFCSITIQCARCHNHKFDPITQEHYYSLQSVFAAVDRAERAYDLDPQIEQQRRDLEAQLAKLTKQQKQLEADIKSLGGNRLQELTTTVASLQSQQAVQKGVQFGYHSTITNNQNTEKWVEVVLPAPQTVGKIVLRPCHDDYADIGSGFGFPIRYRVEVTSDETDHETTQWLMVTNRSESDQPNPALGPVVLTCDSLPHPVRRIRVTATRLAERRNDYIFAISELQAYQDSDAAIDSHEGNLAQGAKVRSFDSIQAAPRWGRKNLVDGHWPSAGDSDVQQALAEAIAERDQLLAKIETKARVAKRDQLKAAIKNARENRDKLPRGKMVYAAATHFKAQGNFKPTNGTPRPIHVLLRGDVQQQGTPVAPGVLPFSSTDPWQYNDLPDEAARRVAVAQWLTHEDHPLVWRSIVNRIWQYHFGKGIVETPNDFGRMGAEPTHPLLLDYLARYFLEHGQSMKSLHRMIVTSNTYQQSSAHREAMAQQDQSNRYLWRMNRRRLSAEEIRDSIFVASGSLNRSMGGPGYYLFALEKTAHSPHYEYHKFDPADKTTHRRSIYRFIARSQPDPWMTTLDCADSSQSTPRRNETLTALQALSLLNNRFNLYMAQQMAKKVASDASDLPSQVDLAYLQIAQRQPDLESRQEMIAYAREHGLANLCRYLFNFSEFVYLD</sequence>
<keyword evidence="3 4" id="KW-0408">Iron</keyword>